<dbReference type="InterPro" id="IPR020863">
    <property type="entry name" value="MACPF_CS"/>
</dbReference>
<evidence type="ECO:0000256" key="15">
    <source>
        <dbReference type="ARBA" id="ARBA00023157"/>
    </source>
</evidence>
<dbReference type="InterPro" id="IPR003884">
    <property type="entry name" value="FacI_MAC"/>
</dbReference>
<dbReference type="PROSITE" id="PS51412">
    <property type="entry name" value="MACPF_2"/>
    <property type="match status" value="1"/>
</dbReference>
<dbReference type="PRINTS" id="PR00764">
    <property type="entry name" value="COMPLEMENTC9"/>
</dbReference>
<evidence type="ECO:0000313" key="28">
    <source>
        <dbReference type="Proteomes" id="UP001153269"/>
    </source>
</evidence>
<keyword evidence="13" id="KW-0473">Membrane attack complex</keyword>
<dbReference type="GO" id="GO:0005576">
    <property type="term" value="C:extracellular region"/>
    <property type="evidence" value="ECO:0007669"/>
    <property type="project" value="UniProtKB-SubCell"/>
</dbReference>
<comment type="subunit">
    <text evidence="20">Monomer or dimer; as a C5b-7 complex it can also form multimeric rosettes. Component of the membrane attack complex (MAC), composed of complement C5b, C6, C7, C8A, C8B, C8G and multiple copies of the pore-forming subunit C9.</text>
</comment>
<evidence type="ECO:0000256" key="19">
    <source>
        <dbReference type="ARBA" id="ARBA00093281"/>
    </source>
</evidence>
<organism evidence="27 28">
    <name type="scientific">Pleuronectes platessa</name>
    <name type="common">European plaice</name>
    <dbReference type="NCBI Taxonomy" id="8262"/>
    <lineage>
        <taxon>Eukaryota</taxon>
        <taxon>Metazoa</taxon>
        <taxon>Chordata</taxon>
        <taxon>Craniata</taxon>
        <taxon>Vertebrata</taxon>
        <taxon>Euteleostomi</taxon>
        <taxon>Actinopterygii</taxon>
        <taxon>Neopterygii</taxon>
        <taxon>Teleostei</taxon>
        <taxon>Neoteleostei</taxon>
        <taxon>Acanthomorphata</taxon>
        <taxon>Carangaria</taxon>
        <taxon>Pleuronectiformes</taxon>
        <taxon>Pleuronectoidei</taxon>
        <taxon>Pleuronectidae</taxon>
        <taxon>Pleuronectes</taxon>
    </lineage>
</organism>
<dbReference type="InterPro" id="IPR048825">
    <property type="entry name" value="C7_KAZAL"/>
</dbReference>
<evidence type="ECO:0000256" key="20">
    <source>
        <dbReference type="ARBA" id="ARBA00093478"/>
    </source>
</evidence>
<dbReference type="Pfam" id="PF00057">
    <property type="entry name" value="Ldl_recept_a"/>
    <property type="match status" value="1"/>
</dbReference>
<feature type="domain" description="Sushi" evidence="25">
    <location>
        <begin position="621"/>
        <end position="682"/>
    </location>
</feature>
<keyword evidence="12" id="KW-0180">Complement pathway</keyword>
<evidence type="ECO:0000256" key="16">
    <source>
        <dbReference type="ARBA" id="ARBA00023180"/>
    </source>
</evidence>
<keyword evidence="16" id="KW-0325">Glycoprotein</keyword>
<feature type="domain" description="MACPF" evidence="26">
    <location>
        <begin position="124"/>
        <end position="448"/>
    </location>
</feature>
<evidence type="ECO:0000256" key="13">
    <source>
        <dbReference type="ARBA" id="ARBA00023058"/>
    </source>
</evidence>
<evidence type="ECO:0000256" key="1">
    <source>
        <dbReference type="ARBA" id="ARBA00004175"/>
    </source>
</evidence>
<keyword evidence="9" id="KW-0677">Repeat</keyword>
<evidence type="ECO:0000256" key="23">
    <source>
        <dbReference type="SAM" id="MobiDB-lite"/>
    </source>
</evidence>
<evidence type="ECO:0000313" key="27">
    <source>
        <dbReference type="EMBL" id="CAB1448757.1"/>
    </source>
</evidence>
<dbReference type="Pfam" id="PF18434">
    <property type="entry name" value="Kazal_3"/>
    <property type="match status" value="1"/>
</dbReference>
<comment type="caution">
    <text evidence="22">Lacks conserved residue(s) required for the propagation of feature annotation.</text>
</comment>
<keyword evidence="14" id="KW-0472">Membrane</keyword>
<keyword evidence="4" id="KW-0964">Secreted</keyword>
<dbReference type="InterPro" id="IPR040729">
    <property type="entry name" value="Kazal_3"/>
</dbReference>
<keyword evidence="28" id="KW-1185">Reference proteome</keyword>
<dbReference type="PANTHER" id="PTHR45742">
    <property type="entry name" value="COMPLEMENT COMPONENT C6"/>
    <property type="match status" value="1"/>
</dbReference>
<feature type="chain" id="PRO_5040205846" description="Complement component C7" evidence="24">
    <location>
        <begin position="22"/>
        <end position="839"/>
    </location>
</feature>
<dbReference type="PANTHER" id="PTHR45742:SF2">
    <property type="entry name" value="COMPLEMENT COMPONENT C7"/>
    <property type="match status" value="1"/>
</dbReference>
<feature type="disulfide bond" evidence="21">
    <location>
        <begin position="90"/>
        <end position="108"/>
    </location>
</feature>
<name>A0A9N7VD84_PLEPL</name>
<evidence type="ECO:0000256" key="3">
    <source>
        <dbReference type="ARBA" id="ARBA00009214"/>
    </source>
</evidence>
<keyword evidence="17" id="KW-1053">Target membrane</keyword>
<dbReference type="SMART" id="SM00192">
    <property type="entry name" value="LDLa"/>
    <property type="match status" value="1"/>
</dbReference>
<dbReference type="InterPro" id="IPR000884">
    <property type="entry name" value="TSP1_rpt"/>
</dbReference>
<evidence type="ECO:0000256" key="17">
    <source>
        <dbReference type="ARBA" id="ARBA00023298"/>
    </source>
</evidence>
<dbReference type="Gene3D" id="4.10.400.10">
    <property type="entry name" value="Low-density Lipoprotein Receptor"/>
    <property type="match status" value="1"/>
</dbReference>
<keyword evidence="6" id="KW-1052">Target cell membrane</keyword>
<reference evidence="27" key="1">
    <citation type="submission" date="2020-03" db="EMBL/GenBank/DDBJ databases">
        <authorList>
            <person name="Weist P."/>
        </authorList>
    </citation>
    <scope>NUCLEOTIDE SEQUENCE</scope>
</reference>
<dbReference type="GO" id="GO:0044218">
    <property type="term" value="C:other organism cell membrane"/>
    <property type="evidence" value="ECO:0007669"/>
    <property type="project" value="UniProtKB-KW"/>
</dbReference>
<evidence type="ECO:0000256" key="24">
    <source>
        <dbReference type="SAM" id="SignalP"/>
    </source>
</evidence>
<keyword evidence="11" id="KW-0391">Immunity</keyword>
<evidence type="ECO:0000256" key="6">
    <source>
        <dbReference type="ARBA" id="ARBA00022537"/>
    </source>
</evidence>
<dbReference type="SUPFAM" id="SSF82895">
    <property type="entry name" value="TSP-1 type 1 repeat"/>
    <property type="match status" value="2"/>
</dbReference>
<keyword evidence="5" id="KW-0245">EGF-like domain</keyword>
<dbReference type="InterPro" id="IPR036055">
    <property type="entry name" value="LDL_receptor-like_sf"/>
</dbReference>
<evidence type="ECO:0000256" key="4">
    <source>
        <dbReference type="ARBA" id="ARBA00022525"/>
    </source>
</evidence>
<dbReference type="CDD" id="cd00033">
    <property type="entry name" value="CCP"/>
    <property type="match status" value="1"/>
</dbReference>
<gene>
    <name evidence="27" type="ORF">PLEPLA_LOCUS36406</name>
</gene>
<keyword evidence="7" id="KW-0399">Innate immunity</keyword>
<dbReference type="GO" id="GO:0045087">
    <property type="term" value="P:innate immune response"/>
    <property type="evidence" value="ECO:0007669"/>
    <property type="project" value="UniProtKB-KW"/>
</dbReference>
<evidence type="ECO:0000259" key="25">
    <source>
        <dbReference type="PROSITE" id="PS50923"/>
    </source>
</evidence>
<evidence type="ECO:0000256" key="14">
    <source>
        <dbReference type="ARBA" id="ARBA00023136"/>
    </source>
</evidence>
<comment type="similarity">
    <text evidence="3">Belongs to the complement C6/C7/C8/C9 family.</text>
</comment>
<evidence type="ECO:0000256" key="9">
    <source>
        <dbReference type="ARBA" id="ARBA00022737"/>
    </source>
</evidence>
<evidence type="ECO:0000256" key="22">
    <source>
        <dbReference type="PROSITE-ProRule" id="PRU00302"/>
    </source>
</evidence>
<dbReference type="PROSITE" id="PS50092">
    <property type="entry name" value="TSP1"/>
    <property type="match status" value="2"/>
</dbReference>
<evidence type="ECO:0000256" key="11">
    <source>
        <dbReference type="ARBA" id="ARBA00022859"/>
    </source>
</evidence>
<comment type="subcellular location">
    <subcellularLocation>
        <location evidence="2">Secreted</location>
    </subcellularLocation>
    <subcellularLocation>
        <location evidence="1">Target cell membrane</location>
    </subcellularLocation>
</comment>
<evidence type="ECO:0000256" key="7">
    <source>
        <dbReference type="ARBA" id="ARBA00022588"/>
    </source>
</evidence>
<feature type="region of interest" description="Disordered" evidence="23">
    <location>
        <begin position="506"/>
        <end position="532"/>
    </location>
</feature>
<dbReference type="InterPro" id="IPR036383">
    <property type="entry name" value="TSP1_rpt_sf"/>
</dbReference>
<comment type="caution">
    <text evidence="27">The sequence shown here is derived from an EMBL/GenBank/DDBJ whole genome shotgun (WGS) entry which is preliminary data.</text>
</comment>
<comment type="function">
    <text evidence="19">Component of the membrane attack complex (MAC), a multiprotein complex activated by the complement cascade, which inserts into a target cell membrane and forms a pore, leading to target cell membrane rupture and cell lysis. The MAC is initiated by proteolytic cleavage of C5 into complement C5b in response to the classical, alternative, lectin and GZMK complement pathways. The complement pathways consist in a cascade of proteins that leads to phagocytosis and breakdown of pathogens and signaling that strengthens the adaptive immune system. C7 serves as a membrane anchor. During MAC assembly, associates with C5b and C6 to form the C5b-7 complex, a key lipophilic precursor of the MAC complex, which associates with the outer leaflet and reduces the energy for membrane bending.</text>
</comment>
<keyword evidence="8 22" id="KW-0768">Sushi</keyword>
<dbReference type="Gene3D" id="2.10.70.10">
    <property type="entry name" value="Complement Module, domain 1"/>
    <property type="match status" value="2"/>
</dbReference>
<dbReference type="AlphaFoldDB" id="A0A9N7VD84"/>
<dbReference type="GO" id="GO:0006958">
    <property type="term" value="P:complement activation, classical pathway"/>
    <property type="evidence" value="ECO:0007669"/>
    <property type="project" value="UniProtKB-KW"/>
</dbReference>
<dbReference type="Proteomes" id="UP001153269">
    <property type="component" value="Unassembled WGS sequence"/>
</dbReference>
<feature type="disulfide bond" evidence="22">
    <location>
        <begin position="591"/>
        <end position="618"/>
    </location>
</feature>
<keyword evidence="24" id="KW-0732">Signal</keyword>
<evidence type="ECO:0000256" key="8">
    <source>
        <dbReference type="ARBA" id="ARBA00022659"/>
    </source>
</evidence>
<feature type="domain" description="Sushi" evidence="25">
    <location>
        <begin position="561"/>
        <end position="620"/>
    </location>
</feature>
<dbReference type="SMART" id="SM00032">
    <property type="entry name" value="CCP"/>
    <property type="match status" value="2"/>
</dbReference>
<dbReference type="InterPro" id="IPR035976">
    <property type="entry name" value="Sushi/SCR/CCP_sf"/>
</dbReference>
<evidence type="ECO:0000256" key="10">
    <source>
        <dbReference type="ARBA" id="ARBA00022852"/>
    </source>
</evidence>
<dbReference type="PROSITE" id="PS50068">
    <property type="entry name" value="LDLRA_2"/>
    <property type="match status" value="1"/>
</dbReference>
<dbReference type="InterPro" id="IPR002172">
    <property type="entry name" value="LDrepeatLR_classA_rpt"/>
</dbReference>
<dbReference type="SMART" id="SM00057">
    <property type="entry name" value="FIMAC"/>
    <property type="match status" value="2"/>
</dbReference>
<evidence type="ECO:0000256" key="5">
    <source>
        <dbReference type="ARBA" id="ARBA00022536"/>
    </source>
</evidence>
<dbReference type="SMART" id="SM00209">
    <property type="entry name" value="TSP1"/>
    <property type="match status" value="2"/>
</dbReference>
<dbReference type="Gene3D" id="3.30.60.30">
    <property type="match status" value="2"/>
</dbReference>
<sequence>MKFLLTALQWLLLLFTHKGLCIQRIDCQWGPYDDWSECDGCTKLQTRSRARAVYAQFGGNLCDGEPTQTRSCETTKGCPLEDGCGDRFRCLSGKCVNPSMLCNGEVDCEGDGHDEGPGVCEIKKWITCGAETPPSNVELLGLGFDVVSGKWGASVMNTKSFGGQCRFIRRLHPWVLYRAPLSTLKYTFMSKAQNDFSDATFDSKWDYAKDIVNRQKVSGTTSDYHNYDFHEIKGKTQTHRLLVLRSDIEVVRFESTAPQYIPLSDEFWRAVAKLPSVYDYSAYRKVLERFGTHYLSEGSLGGSFRVFAKIDEETERQMGNERLDSNECERSRRWLHIFPINRVDCSSGQHQQTSSRGNIRSDVTGKVEVEGGGVEHVAALTTMQLNDPDINWEMYSNWSESVGSFPKVIKPKLQPLWELVKEVQCAGLKRLHLRRATEQYRGEGDVCHCRPCLNNGFAFLEVNVCKCICKPGTWGLACEQGAEVDGQQGVIDGSWSCWSAWTSSSQGRRSRSRSCSNPAPQNGGQQCIGESMETSEDEDTQLQYLKTVEPQCFNQTLPAPQRCGTPPALINGYILDPKDVYLVGSRVEYTCTPGFYNIGVDPIECTADQTWSHRPGLCSSSRCRIGSLADGVIASPSKEVFGRGSSVTLSCPEGRQLIGEATVVCDPSYRFDPNPRDARCSPASGQKPSLARLGHCQRWEKFSGGICDCKMFHECNSSLELCADTHEMGRKPNVVSVCVMQVLQCEGKKVTLADDSTCIWPQRNTTGCTNCHMWETCGDQTNECVCRDSADCPTPGSDVCVRVGDDAAAAPQTMSECEAGLRRCKGEKVSVLSILPCTS</sequence>
<evidence type="ECO:0000256" key="2">
    <source>
        <dbReference type="ARBA" id="ARBA00004613"/>
    </source>
</evidence>
<evidence type="ECO:0000256" key="12">
    <source>
        <dbReference type="ARBA" id="ARBA00022875"/>
    </source>
</evidence>
<dbReference type="Gene3D" id="2.20.100.10">
    <property type="entry name" value="Thrombospondin type-1 (TSP1) repeat"/>
    <property type="match status" value="2"/>
</dbReference>
<dbReference type="EMBL" id="CADEAL010003989">
    <property type="protein sequence ID" value="CAB1448757.1"/>
    <property type="molecule type" value="Genomic_DNA"/>
</dbReference>
<evidence type="ECO:0000256" key="21">
    <source>
        <dbReference type="PROSITE-ProRule" id="PRU00124"/>
    </source>
</evidence>
<dbReference type="InterPro" id="IPR000436">
    <property type="entry name" value="Sushi_SCR_CCP_dom"/>
</dbReference>
<dbReference type="CDD" id="cd00112">
    <property type="entry name" value="LDLa"/>
    <property type="match status" value="1"/>
</dbReference>
<proteinExistence type="inferred from homology"/>
<dbReference type="SUPFAM" id="SSF57535">
    <property type="entry name" value="Complement control module/SCR domain"/>
    <property type="match status" value="2"/>
</dbReference>
<dbReference type="Pfam" id="PF01823">
    <property type="entry name" value="MACPF"/>
    <property type="match status" value="1"/>
</dbReference>
<dbReference type="PROSITE" id="PS00279">
    <property type="entry name" value="MACPF_1"/>
    <property type="match status" value="1"/>
</dbReference>
<protein>
    <recommendedName>
        <fullName evidence="18">Complement component C7</fullName>
    </recommendedName>
</protein>
<dbReference type="Pfam" id="PF21330">
    <property type="entry name" value="Kazal_C7"/>
    <property type="match status" value="1"/>
</dbReference>
<feature type="signal peptide" evidence="24">
    <location>
        <begin position="1"/>
        <end position="21"/>
    </location>
</feature>
<evidence type="ECO:0000256" key="18">
    <source>
        <dbReference type="ARBA" id="ARBA00073222"/>
    </source>
</evidence>
<dbReference type="GO" id="GO:0031640">
    <property type="term" value="P:killing of cells of another organism"/>
    <property type="evidence" value="ECO:0007669"/>
    <property type="project" value="UniProtKB-KW"/>
</dbReference>
<keyword evidence="10" id="KW-0204">Cytolysis</keyword>
<dbReference type="Pfam" id="PF00084">
    <property type="entry name" value="Sushi"/>
    <property type="match status" value="1"/>
</dbReference>
<evidence type="ECO:0000259" key="26">
    <source>
        <dbReference type="PROSITE" id="PS51412"/>
    </source>
</evidence>
<dbReference type="GO" id="GO:0005579">
    <property type="term" value="C:membrane attack complex"/>
    <property type="evidence" value="ECO:0007669"/>
    <property type="project" value="UniProtKB-KW"/>
</dbReference>
<dbReference type="SMART" id="SM00457">
    <property type="entry name" value="MACPF"/>
    <property type="match status" value="1"/>
</dbReference>
<accession>A0A9N7VD84</accession>
<dbReference type="InterPro" id="IPR020864">
    <property type="entry name" value="MACPF"/>
</dbReference>
<dbReference type="PROSITE" id="PS50923">
    <property type="entry name" value="SUSHI"/>
    <property type="match status" value="2"/>
</dbReference>
<keyword evidence="15 22" id="KW-1015">Disulfide bond</keyword>
<dbReference type="InterPro" id="IPR001862">
    <property type="entry name" value="MAC_perforin"/>
</dbReference>